<evidence type="ECO:0000256" key="2">
    <source>
        <dbReference type="SAM" id="SignalP"/>
    </source>
</evidence>
<gene>
    <name evidence="3" type="ORF">RQP53_13095</name>
</gene>
<proteinExistence type="predicted"/>
<comment type="caution">
    <text evidence="3">The sequence shown here is derived from an EMBL/GenBank/DDBJ whole genome shotgun (WGS) entry which is preliminary data.</text>
</comment>
<evidence type="ECO:0000313" key="4">
    <source>
        <dbReference type="Proteomes" id="UP001246372"/>
    </source>
</evidence>
<protein>
    <recommendedName>
        <fullName evidence="5">DUF4124 domain-containing protein</fullName>
    </recommendedName>
</protein>
<dbReference type="EMBL" id="JAVXZY010000005">
    <property type="protein sequence ID" value="MDT9000206.1"/>
    <property type="molecule type" value="Genomic_DNA"/>
</dbReference>
<feature type="region of interest" description="Disordered" evidence="1">
    <location>
        <begin position="49"/>
        <end position="148"/>
    </location>
</feature>
<evidence type="ECO:0000313" key="3">
    <source>
        <dbReference type="EMBL" id="MDT9000206.1"/>
    </source>
</evidence>
<sequence>MKSSLRPYSLSFALTATLIAGSTLAQTSTQQTTIYRCGPDGRDLRGSPCPVEAGASHQLHFDQPSVTDARAARERAQAEAKRAEQMRREREATEARQRLHAMAAAPLRVTPAASEPVHPKPGKAHAAPKTAKTHKAQPAARPASATSR</sequence>
<keyword evidence="2" id="KW-0732">Signal</keyword>
<evidence type="ECO:0008006" key="5">
    <source>
        <dbReference type="Google" id="ProtNLM"/>
    </source>
</evidence>
<feature type="compositionally biased region" description="Basic and acidic residues" evidence="1">
    <location>
        <begin position="70"/>
        <end position="97"/>
    </location>
</feature>
<dbReference type="RefSeq" id="WP_315650767.1">
    <property type="nucleotide sequence ID" value="NZ_JAVXZY010000005.1"/>
</dbReference>
<accession>A0ABU3PCB5</accession>
<organism evidence="3 4">
    <name type="scientific">Roseateles aquae</name>
    <dbReference type="NCBI Taxonomy" id="3077235"/>
    <lineage>
        <taxon>Bacteria</taxon>
        <taxon>Pseudomonadati</taxon>
        <taxon>Pseudomonadota</taxon>
        <taxon>Betaproteobacteria</taxon>
        <taxon>Burkholderiales</taxon>
        <taxon>Sphaerotilaceae</taxon>
        <taxon>Roseateles</taxon>
    </lineage>
</organism>
<feature type="signal peptide" evidence="2">
    <location>
        <begin position="1"/>
        <end position="25"/>
    </location>
</feature>
<dbReference type="Proteomes" id="UP001246372">
    <property type="component" value="Unassembled WGS sequence"/>
</dbReference>
<name>A0ABU3PCB5_9BURK</name>
<evidence type="ECO:0000256" key="1">
    <source>
        <dbReference type="SAM" id="MobiDB-lite"/>
    </source>
</evidence>
<feature type="chain" id="PRO_5045804141" description="DUF4124 domain-containing protein" evidence="2">
    <location>
        <begin position="26"/>
        <end position="148"/>
    </location>
</feature>
<feature type="compositionally biased region" description="Low complexity" evidence="1">
    <location>
        <begin position="124"/>
        <end position="140"/>
    </location>
</feature>
<reference evidence="3" key="1">
    <citation type="submission" date="2023-09" db="EMBL/GenBank/DDBJ databases">
        <title>Paucibacter sp. APW11 Genome sequencing and assembly.</title>
        <authorList>
            <person name="Kim I."/>
        </authorList>
    </citation>
    <scope>NUCLEOTIDE SEQUENCE</scope>
    <source>
        <strain evidence="3">APW11</strain>
    </source>
</reference>
<keyword evidence="4" id="KW-1185">Reference proteome</keyword>